<feature type="transmembrane region" description="Helical" evidence="1">
    <location>
        <begin position="12"/>
        <end position="38"/>
    </location>
</feature>
<evidence type="ECO:0000313" key="2">
    <source>
        <dbReference type="EMBL" id="MVA99911.1"/>
    </source>
</evidence>
<keyword evidence="1" id="KW-1133">Transmembrane helix</keyword>
<dbReference type="RefSeq" id="WP_156715593.1">
    <property type="nucleotide sequence ID" value="NZ_WPHG01000008.1"/>
</dbReference>
<organism evidence="2 3">
    <name type="scientific">Nitratireductor arenosus</name>
    <dbReference type="NCBI Taxonomy" id="2682096"/>
    <lineage>
        <taxon>Bacteria</taxon>
        <taxon>Pseudomonadati</taxon>
        <taxon>Pseudomonadota</taxon>
        <taxon>Alphaproteobacteria</taxon>
        <taxon>Hyphomicrobiales</taxon>
        <taxon>Phyllobacteriaceae</taxon>
        <taxon>Nitratireductor</taxon>
    </lineage>
</organism>
<name>A0A844QQ13_9HYPH</name>
<feature type="transmembrane region" description="Helical" evidence="1">
    <location>
        <begin position="44"/>
        <end position="63"/>
    </location>
</feature>
<dbReference type="AlphaFoldDB" id="A0A844QQ13"/>
<keyword evidence="1" id="KW-0472">Membrane</keyword>
<reference evidence="2 3" key="1">
    <citation type="submission" date="2019-12" db="EMBL/GenBank/DDBJ databases">
        <title>Nitratireductor arenosus sp. nov., Isolated from sea sand, Jeju island, South Korea.</title>
        <authorList>
            <person name="Kim W."/>
        </authorList>
    </citation>
    <scope>NUCLEOTIDE SEQUENCE [LARGE SCALE GENOMIC DNA]</scope>
    <source>
        <strain evidence="2 3">CAU 1489</strain>
    </source>
</reference>
<dbReference type="Proteomes" id="UP000463224">
    <property type="component" value="Unassembled WGS sequence"/>
</dbReference>
<keyword evidence="3" id="KW-1185">Reference proteome</keyword>
<evidence type="ECO:0000313" key="3">
    <source>
        <dbReference type="Proteomes" id="UP000463224"/>
    </source>
</evidence>
<sequence>MTVTVTPFLRNALYLDAVVSGAAAVLMAGGAGLLSPLLGLPQPLLLWAGLVLFPFVAMLVFAARRERIAHLLMIDIVALNALWVAASFGMLIAGLVEPNLLGIAFVVAQALAVTAFAVLQVASLRAAGAQGA</sequence>
<keyword evidence="1" id="KW-0812">Transmembrane</keyword>
<feature type="transmembrane region" description="Helical" evidence="1">
    <location>
        <begin position="70"/>
        <end position="94"/>
    </location>
</feature>
<evidence type="ECO:0000256" key="1">
    <source>
        <dbReference type="SAM" id="Phobius"/>
    </source>
</evidence>
<protein>
    <submittedName>
        <fullName evidence="2">Uncharacterized protein</fullName>
    </submittedName>
</protein>
<dbReference type="EMBL" id="WPHG01000008">
    <property type="protein sequence ID" value="MVA99911.1"/>
    <property type="molecule type" value="Genomic_DNA"/>
</dbReference>
<feature type="transmembrane region" description="Helical" evidence="1">
    <location>
        <begin position="100"/>
        <end position="119"/>
    </location>
</feature>
<proteinExistence type="predicted"/>
<accession>A0A844QQ13</accession>
<comment type="caution">
    <text evidence="2">The sequence shown here is derived from an EMBL/GenBank/DDBJ whole genome shotgun (WGS) entry which is preliminary data.</text>
</comment>
<gene>
    <name evidence="2" type="ORF">GN330_21905</name>
</gene>